<keyword evidence="3" id="KW-1185">Reference proteome</keyword>
<organism evidence="2 3">
    <name type="scientific">Apiosordaria backusii</name>
    <dbReference type="NCBI Taxonomy" id="314023"/>
    <lineage>
        <taxon>Eukaryota</taxon>
        <taxon>Fungi</taxon>
        <taxon>Dikarya</taxon>
        <taxon>Ascomycota</taxon>
        <taxon>Pezizomycotina</taxon>
        <taxon>Sordariomycetes</taxon>
        <taxon>Sordariomycetidae</taxon>
        <taxon>Sordariales</taxon>
        <taxon>Lasiosphaeriaceae</taxon>
        <taxon>Apiosordaria</taxon>
    </lineage>
</organism>
<comment type="caution">
    <text evidence="2">The sequence shown here is derived from an EMBL/GenBank/DDBJ whole genome shotgun (WGS) entry which is preliminary data.</text>
</comment>
<dbReference type="AlphaFoldDB" id="A0AA40F098"/>
<reference evidence="2" key="1">
    <citation type="submission" date="2023-06" db="EMBL/GenBank/DDBJ databases">
        <title>Genome-scale phylogeny and comparative genomics of the fungal order Sordariales.</title>
        <authorList>
            <consortium name="Lawrence Berkeley National Laboratory"/>
            <person name="Hensen N."/>
            <person name="Bonometti L."/>
            <person name="Westerberg I."/>
            <person name="Brannstrom I.O."/>
            <person name="Guillou S."/>
            <person name="Cros-Aarteil S."/>
            <person name="Calhoun S."/>
            <person name="Haridas S."/>
            <person name="Kuo A."/>
            <person name="Mondo S."/>
            <person name="Pangilinan J."/>
            <person name="Riley R."/>
            <person name="Labutti K."/>
            <person name="Andreopoulos B."/>
            <person name="Lipzen A."/>
            <person name="Chen C."/>
            <person name="Yanf M."/>
            <person name="Daum C."/>
            <person name="Ng V."/>
            <person name="Clum A."/>
            <person name="Steindorff A."/>
            <person name="Ohm R."/>
            <person name="Martin F."/>
            <person name="Silar P."/>
            <person name="Natvig D."/>
            <person name="Lalanne C."/>
            <person name="Gautier V."/>
            <person name="Ament-Velasquez S.L."/>
            <person name="Kruys A."/>
            <person name="Hutchinson M.I."/>
            <person name="Powell A.J."/>
            <person name="Barry K."/>
            <person name="Miller A.N."/>
            <person name="Grigoriev I.V."/>
            <person name="Debuchy R."/>
            <person name="Gladieux P."/>
            <person name="Thoren M.H."/>
            <person name="Johannesson H."/>
        </authorList>
    </citation>
    <scope>NUCLEOTIDE SEQUENCE</scope>
    <source>
        <strain evidence="2">CBS 540.89</strain>
    </source>
</reference>
<gene>
    <name evidence="2" type="ORF">B0T21DRAFT_344330</name>
</gene>
<evidence type="ECO:0000313" key="3">
    <source>
        <dbReference type="Proteomes" id="UP001172159"/>
    </source>
</evidence>
<sequence>MDSRRLPLAGTSSSRGLPSWRVRPPNLKDPDLDINVLHHRRQFFDSAISLLANNTPSNHNYYFQSCAWYWFSFAEAAMKRLHEQETKNNTPQSLCIVTSSSSSSISISPSDSAPILPEQTTTQPFSIVTSASSSISVSPDLNFGDSDIPDPRPEKVESLEKRVENMEALVYNLINLNPVTTAAILDKSSTPTPSSISKQSIRSPPHNSPLVSPCRLCELEH</sequence>
<dbReference type="EMBL" id="JAUKTV010000001">
    <property type="protein sequence ID" value="KAK0748701.1"/>
    <property type="molecule type" value="Genomic_DNA"/>
</dbReference>
<feature type="region of interest" description="Disordered" evidence="1">
    <location>
        <begin position="1"/>
        <end position="22"/>
    </location>
</feature>
<proteinExistence type="predicted"/>
<evidence type="ECO:0000256" key="1">
    <source>
        <dbReference type="SAM" id="MobiDB-lite"/>
    </source>
</evidence>
<name>A0AA40F098_9PEZI</name>
<feature type="region of interest" description="Disordered" evidence="1">
    <location>
        <begin position="186"/>
        <end position="209"/>
    </location>
</feature>
<dbReference type="Proteomes" id="UP001172159">
    <property type="component" value="Unassembled WGS sequence"/>
</dbReference>
<accession>A0AA40F098</accession>
<evidence type="ECO:0000313" key="2">
    <source>
        <dbReference type="EMBL" id="KAK0748701.1"/>
    </source>
</evidence>
<feature type="compositionally biased region" description="Low complexity" evidence="1">
    <location>
        <begin position="187"/>
        <end position="201"/>
    </location>
</feature>
<protein>
    <submittedName>
        <fullName evidence="2">Uncharacterized protein</fullName>
    </submittedName>
</protein>